<keyword evidence="2" id="KW-1185">Reference proteome</keyword>
<name>A0ABZ2KB40_9BACT</name>
<dbReference type="EMBL" id="CP089982">
    <property type="protein sequence ID" value="WXA94597.1"/>
    <property type="molecule type" value="Genomic_DNA"/>
</dbReference>
<evidence type="ECO:0000313" key="1">
    <source>
        <dbReference type="EMBL" id="WXA94597.1"/>
    </source>
</evidence>
<accession>A0ABZ2KB40</accession>
<proteinExistence type="predicted"/>
<dbReference type="Proteomes" id="UP001379533">
    <property type="component" value="Chromosome"/>
</dbReference>
<reference evidence="1 2" key="1">
    <citation type="submission" date="2021-12" db="EMBL/GenBank/DDBJ databases">
        <title>Discovery of the Pendulisporaceae a myxobacterial family with distinct sporulation behavior and unique specialized metabolism.</title>
        <authorList>
            <person name="Garcia R."/>
            <person name="Popoff A."/>
            <person name="Bader C.D."/>
            <person name="Loehr J."/>
            <person name="Walesch S."/>
            <person name="Walt C."/>
            <person name="Boldt J."/>
            <person name="Bunk B."/>
            <person name="Haeckl F.J.F.P.J."/>
            <person name="Gunesch A.P."/>
            <person name="Birkelbach J."/>
            <person name="Nuebel U."/>
            <person name="Pietschmann T."/>
            <person name="Bach T."/>
            <person name="Mueller R."/>
        </authorList>
    </citation>
    <scope>NUCLEOTIDE SEQUENCE [LARGE SCALE GENOMIC DNA]</scope>
    <source>
        <strain evidence="1 2">MSr12523</strain>
    </source>
</reference>
<evidence type="ECO:0000313" key="2">
    <source>
        <dbReference type="Proteomes" id="UP001379533"/>
    </source>
</evidence>
<gene>
    <name evidence="1" type="ORF">LZC95_50295</name>
</gene>
<dbReference type="RefSeq" id="WP_394845207.1">
    <property type="nucleotide sequence ID" value="NZ_CP089982.1"/>
</dbReference>
<organism evidence="1 2">
    <name type="scientific">Pendulispora brunnea</name>
    <dbReference type="NCBI Taxonomy" id="2905690"/>
    <lineage>
        <taxon>Bacteria</taxon>
        <taxon>Pseudomonadati</taxon>
        <taxon>Myxococcota</taxon>
        <taxon>Myxococcia</taxon>
        <taxon>Myxococcales</taxon>
        <taxon>Sorangiineae</taxon>
        <taxon>Pendulisporaceae</taxon>
        <taxon>Pendulispora</taxon>
    </lineage>
</organism>
<sequence length="232" mass="25169">MFDKEKTSSAGDVHNEAFVATVGQSSPTSIRVELTPSSAGVEDLFRCVCAASDDLLKIVGALNGIWGLFADEHRGTIDLELRPELNAEARDFVVDFVKSRLTALRVTETMAQVGKEPEPSEVLEVSSGPTGGQIHNWCYRALVRFTPGNGTFTLRVMPVSPEGACGHGSRLRSFVYDLAADMERETEVRRAGWRISVDGPNAQILVDASPCPDQVEAAKQFVIAVVSEHHLS</sequence>
<protein>
    <submittedName>
        <fullName evidence="1">Uncharacterized protein</fullName>
    </submittedName>
</protein>